<keyword evidence="3" id="KW-1185">Reference proteome</keyword>
<evidence type="ECO:0000313" key="3">
    <source>
        <dbReference type="Proteomes" id="UP000789901"/>
    </source>
</evidence>
<accession>A0ABN7XL38</accession>
<evidence type="ECO:0000313" key="2">
    <source>
        <dbReference type="EMBL" id="CAG8855516.1"/>
    </source>
</evidence>
<feature type="non-terminal residue" evidence="2">
    <location>
        <position position="82"/>
    </location>
</feature>
<proteinExistence type="predicted"/>
<reference evidence="2 3" key="1">
    <citation type="submission" date="2021-06" db="EMBL/GenBank/DDBJ databases">
        <authorList>
            <person name="Kallberg Y."/>
            <person name="Tangrot J."/>
            <person name="Rosling A."/>
        </authorList>
    </citation>
    <scope>NUCLEOTIDE SEQUENCE [LARGE SCALE GENOMIC DNA]</scope>
    <source>
        <strain evidence="2 3">120-4 pot B 10/14</strain>
    </source>
</reference>
<protein>
    <submittedName>
        <fullName evidence="2">19079_t:CDS:1</fullName>
    </submittedName>
</protein>
<feature type="region of interest" description="Disordered" evidence="1">
    <location>
        <begin position="49"/>
        <end position="82"/>
    </location>
</feature>
<comment type="caution">
    <text evidence="2">The sequence shown here is derived from an EMBL/GenBank/DDBJ whole genome shotgun (WGS) entry which is preliminary data.</text>
</comment>
<feature type="compositionally biased region" description="Basic and acidic residues" evidence="1">
    <location>
        <begin position="71"/>
        <end position="82"/>
    </location>
</feature>
<gene>
    <name evidence="2" type="ORF">GMARGA_LOCUS44337</name>
</gene>
<organism evidence="2 3">
    <name type="scientific">Gigaspora margarita</name>
    <dbReference type="NCBI Taxonomy" id="4874"/>
    <lineage>
        <taxon>Eukaryota</taxon>
        <taxon>Fungi</taxon>
        <taxon>Fungi incertae sedis</taxon>
        <taxon>Mucoromycota</taxon>
        <taxon>Glomeromycotina</taxon>
        <taxon>Glomeromycetes</taxon>
        <taxon>Diversisporales</taxon>
        <taxon>Gigasporaceae</taxon>
        <taxon>Gigaspora</taxon>
    </lineage>
</organism>
<name>A0ABN7XL38_GIGMA</name>
<sequence length="82" mass="9559">MNRVRTKKVKKATKKVGIRKRIAYKSSSQIQKEFAQPLTYNTSQDIRSQASLNSVNDDDYSDQNLQESFSEENRHVNNDFEC</sequence>
<evidence type="ECO:0000256" key="1">
    <source>
        <dbReference type="SAM" id="MobiDB-lite"/>
    </source>
</evidence>
<dbReference type="Proteomes" id="UP000789901">
    <property type="component" value="Unassembled WGS sequence"/>
</dbReference>
<dbReference type="EMBL" id="CAJVQB010150229">
    <property type="protein sequence ID" value="CAG8855516.1"/>
    <property type="molecule type" value="Genomic_DNA"/>
</dbReference>